<dbReference type="AlphaFoldDB" id="A0A5B7K0J9"/>
<dbReference type="Proteomes" id="UP000324222">
    <property type="component" value="Unassembled WGS sequence"/>
</dbReference>
<accession>A0A5B7K0J9</accession>
<protein>
    <submittedName>
        <fullName evidence="1">Uncharacterized protein</fullName>
    </submittedName>
</protein>
<proteinExistence type="predicted"/>
<sequence length="97" mass="10112">MSSAASAWDGMKQSSGYLSINSVPPCVLAAPPSLLTATLLNEHNQPNCSLPPSLYLLPQSPLSLPSPPPSPSLPPLSSSTFSCSFICYVHRCGLVAN</sequence>
<reference evidence="1 2" key="1">
    <citation type="submission" date="2019-05" db="EMBL/GenBank/DDBJ databases">
        <title>Another draft genome of Portunus trituberculatus and its Hox gene families provides insights of decapod evolution.</title>
        <authorList>
            <person name="Jeong J.-H."/>
            <person name="Song I."/>
            <person name="Kim S."/>
            <person name="Choi T."/>
            <person name="Kim D."/>
            <person name="Ryu S."/>
            <person name="Kim W."/>
        </authorList>
    </citation>
    <scope>NUCLEOTIDE SEQUENCE [LARGE SCALE GENOMIC DNA]</scope>
    <source>
        <tissue evidence="1">Muscle</tissue>
    </source>
</reference>
<keyword evidence="2" id="KW-1185">Reference proteome</keyword>
<gene>
    <name evidence="1" type="ORF">E2C01_097482</name>
</gene>
<dbReference type="EMBL" id="VSRR010129204">
    <property type="protein sequence ID" value="MPD01933.1"/>
    <property type="molecule type" value="Genomic_DNA"/>
</dbReference>
<evidence type="ECO:0000313" key="2">
    <source>
        <dbReference type="Proteomes" id="UP000324222"/>
    </source>
</evidence>
<organism evidence="1 2">
    <name type="scientific">Portunus trituberculatus</name>
    <name type="common">Swimming crab</name>
    <name type="synonym">Neptunus trituberculatus</name>
    <dbReference type="NCBI Taxonomy" id="210409"/>
    <lineage>
        <taxon>Eukaryota</taxon>
        <taxon>Metazoa</taxon>
        <taxon>Ecdysozoa</taxon>
        <taxon>Arthropoda</taxon>
        <taxon>Crustacea</taxon>
        <taxon>Multicrustacea</taxon>
        <taxon>Malacostraca</taxon>
        <taxon>Eumalacostraca</taxon>
        <taxon>Eucarida</taxon>
        <taxon>Decapoda</taxon>
        <taxon>Pleocyemata</taxon>
        <taxon>Brachyura</taxon>
        <taxon>Eubrachyura</taxon>
        <taxon>Portunoidea</taxon>
        <taxon>Portunidae</taxon>
        <taxon>Portuninae</taxon>
        <taxon>Portunus</taxon>
    </lineage>
</organism>
<evidence type="ECO:0000313" key="1">
    <source>
        <dbReference type="EMBL" id="MPD01933.1"/>
    </source>
</evidence>
<name>A0A5B7K0J9_PORTR</name>
<comment type="caution">
    <text evidence="1">The sequence shown here is derived from an EMBL/GenBank/DDBJ whole genome shotgun (WGS) entry which is preliminary data.</text>
</comment>